<dbReference type="Proteomes" id="UP001251528">
    <property type="component" value="Unassembled WGS sequence"/>
</dbReference>
<name>A0AAJ0CD92_9HYPO</name>
<reference evidence="2" key="1">
    <citation type="submission" date="2023-06" db="EMBL/GenBank/DDBJ databases">
        <title>Conoideocrella luteorostrata (Hypocreales: Clavicipitaceae), a potential biocontrol fungus for elongate hemlock scale in United States Christmas tree production areas.</title>
        <authorList>
            <person name="Barrett H."/>
            <person name="Lovett B."/>
            <person name="Macias A.M."/>
            <person name="Stajich J.E."/>
            <person name="Kasson M.T."/>
        </authorList>
    </citation>
    <scope>NUCLEOTIDE SEQUENCE</scope>
    <source>
        <strain evidence="2">ARSEF 14590</strain>
    </source>
</reference>
<dbReference type="Pfam" id="PF01636">
    <property type="entry name" value="APH"/>
    <property type="match status" value="1"/>
</dbReference>
<feature type="domain" description="Aminoglycoside phosphotransferase" evidence="1">
    <location>
        <begin position="17"/>
        <end position="69"/>
    </location>
</feature>
<dbReference type="InterPro" id="IPR011009">
    <property type="entry name" value="Kinase-like_dom_sf"/>
</dbReference>
<evidence type="ECO:0000313" key="2">
    <source>
        <dbReference type="EMBL" id="KAK2589537.1"/>
    </source>
</evidence>
<dbReference type="EMBL" id="JASWJB010000635">
    <property type="protein sequence ID" value="KAK2589537.1"/>
    <property type="molecule type" value="Genomic_DNA"/>
</dbReference>
<dbReference type="SUPFAM" id="SSF56112">
    <property type="entry name" value="Protein kinase-like (PK-like)"/>
    <property type="match status" value="1"/>
</dbReference>
<gene>
    <name evidence="2" type="ORF">QQS21_012784</name>
</gene>
<dbReference type="Gene3D" id="3.90.1200.10">
    <property type="match status" value="1"/>
</dbReference>
<dbReference type="InterPro" id="IPR002575">
    <property type="entry name" value="Aminoglycoside_PTrfase"/>
</dbReference>
<proteinExistence type="predicted"/>
<sequence length="156" mass="17153">MLYSTALADVAIDNLDQSARLATLFKDIQTGGRFSLNHVDLGTQNILVDHDFNFVAIIDWEFAQAAPWHVNCYPMPFPLPELDIEEERRSLGGSFVDALNGPASKIYICMLHLPPADADLVRHMVQLAFGLDGDDAEEYIRESGGCACDLSSNPSP</sequence>
<protein>
    <recommendedName>
        <fullName evidence="1">Aminoglycoside phosphotransferase domain-containing protein</fullName>
    </recommendedName>
</protein>
<keyword evidence="3" id="KW-1185">Reference proteome</keyword>
<accession>A0AAJ0CD92</accession>
<organism evidence="2 3">
    <name type="scientific">Conoideocrella luteorostrata</name>
    <dbReference type="NCBI Taxonomy" id="1105319"/>
    <lineage>
        <taxon>Eukaryota</taxon>
        <taxon>Fungi</taxon>
        <taxon>Dikarya</taxon>
        <taxon>Ascomycota</taxon>
        <taxon>Pezizomycotina</taxon>
        <taxon>Sordariomycetes</taxon>
        <taxon>Hypocreomycetidae</taxon>
        <taxon>Hypocreales</taxon>
        <taxon>Clavicipitaceae</taxon>
        <taxon>Conoideocrella</taxon>
    </lineage>
</organism>
<dbReference type="AlphaFoldDB" id="A0AAJ0CD92"/>
<comment type="caution">
    <text evidence="2">The sequence shown here is derived from an EMBL/GenBank/DDBJ whole genome shotgun (WGS) entry which is preliminary data.</text>
</comment>
<evidence type="ECO:0000259" key="1">
    <source>
        <dbReference type="Pfam" id="PF01636"/>
    </source>
</evidence>
<evidence type="ECO:0000313" key="3">
    <source>
        <dbReference type="Proteomes" id="UP001251528"/>
    </source>
</evidence>